<dbReference type="InterPro" id="IPR002068">
    <property type="entry name" value="A-crystallin/Hsp20_dom"/>
</dbReference>
<keyword evidence="5" id="KW-1185">Reference proteome</keyword>
<evidence type="ECO:0000256" key="2">
    <source>
        <dbReference type="RuleBase" id="RU003616"/>
    </source>
</evidence>
<evidence type="ECO:0000313" key="4">
    <source>
        <dbReference type="EMBL" id="MEE6146982.1"/>
    </source>
</evidence>
<dbReference type="PROSITE" id="PS01031">
    <property type="entry name" value="SHSP"/>
    <property type="match status" value="1"/>
</dbReference>
<sequence>MASMIPYDRYDRALRRAWPFGSFFDDDFFAPLVSVDGDASFKMDVEDAGDKYVVSAHLPGVTRDQIDVELNEGRLSISVDRKESDEEKSKNYLHKETSEWQATRGVYLKDAASEGLSAKLDNGVLEIQVPKIVEKPNVTKVTIE</sequence>
<comment type="caution">
    <text evidence="4">The sequence shown here is derived from an EMBL/GenBank/DDBJ whole genome shotgun (WGS) entry which is preliminary data.</text>
</comment>
<feature type="domain" description="SHSP" evidence="3">
    <location>
        <begin position="34"/>
        <end position="144"/>
    </location>
</feature>
<evidence type="ECO:0000259" key="3">
    <source>
        <dbReference type="PROSITE" id="PS01031"/>
    </source>
</evidence>
<protein>
    <submittedName>
        <fullName evidence="4">Hsp20 family protein</fullName>
    </submittedName>
</protein>
<gene>
    <name evidence="4" type="ORF">VXJ25_03065</name>
</gene>
<evidence type="ECO:0000313" key="5">
    <source>
        <dbReference type="Proteomes" id="UP001332931"/>
    </source>
</evidence>
<dbReference type="InterPro" id="IPR031107">
    <property type="entry name" value="Small_HSP"/>
</dbReference>
<dbReference type="Gene3D" id="2.60.40.790">
    <property type="match status" value="1"/>
</dbReference>
<dbReference type="RefSeq" id="WP_330957749.1">
    <property type="nucleotide sequence ID" value="NZ_JAZGJQ010000002.1"/>
</dbReference>
<dbReference type="EMBL" id="JAZGJQ010000002">
    <property type="protein sequence ID" value="MEE6146982.1"/>
    <property type="molecule type" value="Genomic_DNA"/>
</dbReference>
<dbReference type="Proteomes" id="UP001332931">
    <property type="component" value="Unassembled WGS sequence"/>
</dbReference>
<name>A0ABU7R8S1_9ACTN</name>
<accession>A0ABU7R8S1</accession>
<dbReference type="Pfam" id="PF00011">
    <property type="entry name" value="HSP20"/>
    <property type="match status" value="1"/>
</dbReference>
<dbReference type="InterPro" id="IPR008978">
    <property type="entry name" value="HSP20-like_chaperone"/>
</dbReference>
<comment type="similarity">
    <text evidence="1 2">Belongs to the small heat shock protein (HSP20) family.</text>
</comment>
<dbReference type="PANTHER" id="PTHR11527">
    <property type="entry name" value="HEAT-SHOCK PROTEIN 20 FAMILY MEMBER"/>
    <property type="match status" value="1"/>
</dbReference>
<organism evidence="4 5">
    <name type="scientific">Olsenella absiana</name>
    <dbReference type="NCBI Taxonomy" id="3115222"/>
    <lineage>
        <taxon>Bacteria</taxon>
        <taxon>Bacillati</taxon>
        <taxon>Actinomycetota</taxon>
        <taxon>Coriobacteriia</taxon>
        <taxon>Coriobacteriales</taxon>
        <taxon>Atopobiaceae</taxon>
        <taxon>Olsenella</taxon>
    </lineage>
</organism>
<reference evidence="4 5" key="1">
    <citation type="submission" date="2024-01" db="EMBL/GenBank/DDBJ databases">
        <title>Description of Olsenella sp. nov., isolated from pig feces.</title>
        <authorList>
            <person name="Chang Y.-H."/>
        </authorList>
    </citation>
    <scope>NUCLEOTIDE SEQUENCE [LARGE SCALE GENOMIC DNA]</scope>
    <source>
        <strain evidence="4 5">YH-ols2223</strain>
    </source>
</reference>
<evidence type="ECO:0000256" key="1">
    <source>
        <dbReference type="PROSITE-ProRule" id="PRU00285"/>
    </source>
</evidence>
<proteinExistence type="inferred from homology"/>
<dbReference type="SUPFAM" id="SSF49764">
    <property type="entry name" value="HSP20-like chaperones"/>
    <property type="match status" value="1"/>
</dbReference>